<dbReference type="Proteomes" id="UP000217696">
    <property type="component" value="Chromosome"/>
</dbReference>
<name>A0A0U5BB30_9BACL</name>
<sequence length="318" mass="35042">MITDACTILPDRVRRYFETLAQGEQEQIEEIRLRVGRPIEYGAGGTLTFIKQTGGRTSRIEEAALFTAEEGVQLLTRLSQHSLYTLEEEMRRGYVTIRGGHRVGLAGRVVLEQGKVKLIRDVTSFNIRIAREQKGAANAVLPLITPGGHIRNTLIISPPQCGKTTLLRDLARQLSTGVARIGPYKVAVVDERSELAGCVAGIPQKDIGPRTDILDACPKAEGMMMMIRSMAPDVLITDEIGRPEDALALEEAIHAGITVLTSAHGKDLKDIMRRPVLSRLLQSGIFERYLVLSRTPRIGTIAGVYDGTFAECRERLRC</sequence>
<dbReference type="InterPro" id="IPR045735">
    <property type="entry name" value="Spore_III_AA_AAA+_ATPase"/>
</dbReference>
<evidence type="ECO:0000313" key="1">
    <source>
        <dbReference type="EMBL" id="BAU27415.1"/>
    </source>
</evidence>
<evidence type="ECO:0000313" key="2">
    <source>
        <dbReference type="Proteomes" id="UP000217696"/>
    </source>
</evidence>
<dbReference type="AlphaFoldDB" id="A0A0U5BB30"/>
<dbReference type="EMBL" id="AP017312">
    <property type="protein sequence ID" value="BAU27415.1"/>
    <property type="molecule type" value="Genomic_DNA"/>
</dbReference>
<proteinExistence type="predicted"/>
<dbReference type="SMART" id="SM00382">
    <property type="entry name" value="AAA"/>
    <property type="match status" value="1"/>
</dbReference>
<dbReference type="NCBIfam" id="TIGR02858">
    <property type="entry name" value="spore_III_AA"/>
    <property type="match status" value="1"/>
</dbReference>
<organism evidence="1 2">
    <name type="scientific">Aneurinibacillus soli</name>
    <dbReference type="NCBI Taxonomy" id="1500254"/>
    <lineage>
        <taxon>Bacteria</taxon>
        <taxon>Bacillati</taxon>
        <taxon>Bacillota</taxon>
        <taxon>Bacilli</taxon>
        <taxon>Bacillales</taxon>
        <taxon>Paenibacillaceae</taxon>
        <taxon>Aneurinibacillus group</taxon>
        <taxon>Aneurinibacillus</taxon>
    </lineage>
</organism>
<dbReference type="InterPro" id="IPR027417">
    <property type="entry name" value="P-loop_NTPase"/>
</dbReference>
<dbReference type="Pfam" id="PF19568">
    <property type="entry name" value="Spore_III_AA"/>
    <property type="match status" value="1"/>
</dbReference>
<dbReference type="PANTHER" id="PTHR20953">
    <property type="entry name" value="KINASE-RELATED"/>
    <property type="match status" value="1"/>
</dbReference>
<dbReference type="InterPro" id="IPR003593">
    <property type="entry name" value="AAA+_ATPase"/>
</dbReference>
<dbReference type="PANTHER" id="PTHR20953:SF3">
    <property type="entry name" value="P-LOOP CONTAINING NUCLEOSIDE TRIPHOSPHATE HYDROLASES SUPERFAMILY PROTEIN"/>
    <property type="match status" value="1"/>
</dbReference>
<gene>
    <name evidence="1" type="ORF">CB4_01589</name>
</gene>
<dbReference type="Gene3D" id="3.40.50.300">
    <property type="entry name" value="P-loop containing nucleotide triphosphate hydrolases"/>
    <property type="match status" value="1"/>
</dbReference>
<reference evidence="1 2" key="1">
    <citation type="submission" date="2015-12" db="EMBL/GenBank/DDBJ databases">
        <title>Genome sequence of Aneurinibacillus soli.</title>
        <authorList>
            <person name="Lee J.S."/>
            <person name="Lee K.C."/>
            <person name="Kim K.K."/>
            <person name="Lee B.W."/>
        </authorList>
    </citation>
    <scope>NUCLEOTIDE SEQUENCE [LARGE SCALE GENOMIC DNA]</scope>
    <source>
        <strain evidence="1 2">CB4</strain>
    </source>
</reference>
<protein>
    <submittedName>
        <fullName evidence="1">Uncharacterized protein</fullName>
    </submittedName>
</protein>
<dbReference type="SUPFAM" id="SSF52540">
    <property type="entry name" value="P-loop containing nucleoside triphosphate hydrolases"/>
    <property type="match status" value="1"/>
</dbReference>
<dbReference type="InterPro" id="IPR014217">
    <property type="entry name" value="Spore_III_AA"/>
</dbReference>
<accession>A0A0U5BB30</accession>
<dbReference type="KEGG" id="asoc:CB4_01589"/>
<keyword evidence="2" id="KW-1185">Reference proteome</keyword>